<reference evidence="2" key="1">
    <citation type="journal article" date="2013" name="Science">
        <title>The Amborella genome and the evolution of flowering plants.</title>
        <authorList>
            <consortium name="Amborella Genome Project"/>
        </authorList>
    </citation>
    <scope>NUCLEOTIDE SEQUENCE [LARGE SCALE GENOMIC DNA]</scope>
</reference>
<name>W1PWC5_AMBTC</name>
<protein>
    <recommendedName>
        <fullName evidence="3">Aminotransferase-like plant mobile domain-containing protein</fullName>
    </recommendedName>
</protein>
<dbReference type="AlphaFoldDB" id="W1PWC5"/>
<evidence type="ECO:0000313" key="2">
    <source>
        <dbReference type="Proteomes" id="UP000017836"/>
    </source>
</evidence>
<dbReference type="GO" id="GO:0010073">
    <property type="term" value="P:meristem maintenance"/>
    <property type="evidence" value="ECO:0007669"/>
    <property type="project" value="InterPro"/>
</dbReference>
<sequence length="138" mass="15917">MTAALFDAYETLRLVMDGDPVTCHPISDLQEFIEDNLGEVPTRGNLAVIKHSWLKAKFHQLPPDATPVQVLKYTRAYLLFLISVTIFSDSLQVIWNPYFKPNDVISYDRRKAFETTMCITTLIFDDIAEPYMPERVCR</sequence>
<evidence type="ECO:0008006" key="3">
    <source>
        <dbReference type="Google" id="ProtNLM"/>
    </source>
</evidence>
<dbReference type="EMBL" id="KI392639">
    <property type="protein sequence ID" value="ERN12061.1"/>
    <property type="molecule type" value="Genomic_DNA"/>
</dbReference>
<organism evidence="1 2">
    <name type="scientific">Amborella trichopoda</name>
    <dbReference type="NCBI Taxonomy" id="13333"/>
    <lineage>
        <taxon>Eukaryota</taxon>
        <taxon>Viridiplantae</taxon>
        <taxon>Streptophyta</taxon>
        <taxon>Embryophyta</taxon>
        <taxon>Tracheophyta</taxon>
        <taxon>Spermatophyta</taxon>
        <taxon>Magnoliopsida</taxon>
        <taxon>Amborellales</taxon>
        <taxon>Amborellaceae</taxon>
        <taxon>Amborella</taxon>
    </lineage>
</organism>
<dbReference type="PANTHER" id="PTHR46033">
    <property type="entry name" value="PROTEIN MAIN-LIKE 2"/>
    <property type="match status" value="1"/>
</dbReference>
<proteinExistence type="predicted"/>
<keyword evidence="2" id="KW-1185">Reference proteome</keyword>
<accession>W1PWC5</accession>
<dbReference type="Proteomes" id="UP000017836">
    <property type="component" value="Unassembled WGS sequence"/>
</dbReference>
<evidence type="ECO:0000313" key="1">
    <source>
        <dbReference type="EMBL" id="ERN12061.1"/>
    </source>
</evidence>
<dbReference type="Gramene" id="ERN12061">
    <property type="protein sequence ID" value="ERN12061"/>
    <property type="gene ID" value="AMTR_s00035p00164410"/>
</dbReference>
<gene>
    <name evidence="1" type="ORF">AMTR_s00035p00164410</name>
</gene>
<dbReference type="InterPro" id="IPR044824">
    <property type="entry name" value="MAIN-like"/>
</dbReference>
<dbReference type="HOGENOM" id="CLU_135251_0_0_1"/>
<dbReference type="PANTHER" id="PTHR46033:SF1">
    <property type="entry name" value="PROTEIN MAIN-LIKE 2"/>
    <property type="match status" value="1"/>
</dbReference>